<proteinExistence type="predicted"/>
<reference evidence="2 3" key="1">
    <citation type="submission" date="2016-08" db="EMBL/GenBank/DDBJ databases">
        <title>Draft genome sequence of Candidatus Piscirickettsia litoralis, from seawater.</title>
        <authorList>
            <person name="Wan X."/>
            <person name="Lee A.J."/>
            <person name="Hou S."/>
            <person name="Donachie S.P."/>
        </authorList>
    </citation>
    <scope>NUCLEOTIDE SEQUENCE [LARGE SCALE GENOMIC DNA]</scope>
    <source>
        <strain evidence="2 3">Y2</strain>
    </source>
</reference>
<dbReference type="InterPro" id="IPR038158">
    <property type="entry name" value="H-NOX_domain_sf"/>
</dbReference>
<dbReference type="EMBL" id="MDTU01000001">
    <property type="protein sequence ID" value="ODN43216.1"/>
    <property type="molecule type" value="Genomic_DNA"/>
</dbReference>
<dbReference type="Gene3D" id="3.90.1520.10">
    <property type="entry name" value="H-NOX domain"/>
    <property type="match status" value="1"/>
</dbReference>
<protein>
    <recommendedName>
        <fullName evidence="1">Heme NO-binding domain-containing protein</fullName>
    </recommendedName>
</protein>
<keyword evidence="3" id="KW-1185">Reference proteome</keyword>
<sequence length="186" mass="20652">MPRRLPKIFTEFVVASFGEDVLAELAEIVPAMQMAGAVEKSLDSVMVTSVQVLAERTGKTASSIFNMFGESLLSRLLEDYQELYADDGDGDINFQLFLSRIESLLHTELKKVIAYSDLPKIDCSIVNAHEYELTYRSPRKLCAILEGVVTAAANHFHVKYQLKHKPCMNQGAGHCVLAIQEVTGEN</sequence>
<accession>A0ABX3A2W8</accession>
<comment type="caution">
    <text evidence="2">The sequence shown here is derived from an EMBL/GenBank/DDBJ whole genome shotgun (WGS) entry which is preliminary data.</text>
</comment>
<gene>
    <name evidence="2" type="ORF">BGC07_10160</name>
</gene>
<dbReference type="InterPro" id="IPR011644">
    <property type="entry name" value="Heme_NO-bd"/>
</dbReference>
<name>A0ABX3A2W8_9GAMM</name>
<dbReference type="RefSeq" id="WP_069313015.1">
    <property type="nucleotide sequence ID" value="NZ_MDTU01000001.1"/>
</dbReference>
<dbReference type="Pfam" id="PF07700">
    <property type="entry name" value="HNOB"/>
    <property type="match status" value="1"/>
</dbReference>
<dbReference type="SUPFAM" id="SSF111126">
    <property type="entry name" value="Ligand-binding domain in the NO signalling and Golgi transport"/>
    <property type="match status" value="1"/>
</dbReference>
<evidence type="ECO:0000259" key="1">
    <source>
        <dbReference type="Pfam" id="PF07700"/>
    </source>
</evidence>
<evidence type="ECO:0000313" key="3">
    <source>
        <dbReference type="Proteomes" id="UP000094329"/>
    </source>
</evidence>
<dbReference type="Proteomes" id="UP000094329">
    <property type="component" value="Unassembled WGS sequence"/>
</dbReference>
<dbReference type="InterPro" id="IPR024096">
    <property type="entry name" value="NO_sig/Golgi_transp_ligand-bd"/>
</dbReference>
<evidence type="ECO:0000313" key="2">
    <source>
        <dbReference type="EMBL" id="ODN43216.1"/>
    </source>
</evidence>
<feature type="domain" description="Heme NO-binding" evidence="1">
    <location>
        <begin position="7"/>
        <end position="163"/>
    </location>
</feature>
<organism evidence="2 3">
    <name type="scientific">Piscirickettsia litoralis</name>
    <dbReference type="NCBI Taxonomy" id="1891921"/>
    <lineage>
        <taxon>Bacteria</taxon>
        <taxon>Pseudomonadati</taxon>
        <taxon>Pseudomonadota</taxon>
        <taxon>Gammaproteobacteria</taxon>
        <taxon>Thiotrichales</taxon>
        <taxon>Piscirickettsiaceae</taxon>
        <taxon>Piscirickettsia</taxon>
    </lineage>
</organism>